<dbReference type="InterPro" id="IPR001173">
    <property type="entry name" value="Glyco_trans_2-like"/>
</dbReference>
<dbReference type="SUPFAM" id="SSF53448">
    <property type="entry name" value="Nucleotide-diphospho-sugar transferases"/>
    <property type="match status" value="1"/>
</dbReference>
<keyword evidence="3" id="KW-1185">Reference proteome</keyword>
<evidence type="ECO:0000313" key="3">
    <source>
        <dbReference type="Proteomes" id="UP000245469"/>
    </source>
</evidence>
<dbReference type="Proteomes" id="UP000245469">
    <property type="component" value="Unassembled WGS sequence"/>
</dbReference>
<name>A0A316A4J7_9ACTN</name>
<dbReference type="PANTHER" id="PTHR22916:SF3">
    <property type="entry name" value="UDP-GLCNAC:BETAGAL BETA-1,3-N-ACETYLGLUCOSAMINYLTRANSFERASE-LIKE PROTEIN 1"/>
    <property type="match status" value="1"/>
</dbReference>
<gene>
    <name evidence="2" type="ORF">BXY45_119100</name>
</gene>
<dbReference type="InterPro" id="IPR029044">
    <property type="entry name" value="Nucleotide-diphossugar_trans"/>
</dbReference>
<evidence type="ECO:0000313" key="2">
    <source>
        <dbReference type="EMBL" id="PWJ52605.1"/>
    </source>
</evidence>
<evidence type="ECO:0000259" key="1">
    <source>
        <dbReference type="Pfam" id="PF00535"/>
    </source>
</evidence>
<accession>A0A316A4J7</accession>
<comment type="caution">
    <text evidence="2">The sequence shown here is derived from an EMBL/GenBank/DDBJ whole genome shotgun (WGS) entry which is preliminary data.</text>
</comment>
<dbReference type="Pfam" id="PF00535">
    <property type="entry name" value="Glycos_transf_2"/>
    <property type="match status" value="1"/>
</dbReference>
<organism evidence="2 3">
    <name type="scientific">Quadrisphaera granulorum</name>
    <dbReference type="NCBI Taxonomy" id="317664"/>
    <lineage>
        <taxon>Bacteria</taxon>
        <taxon>Bacillati</taxon>
        <taxon>Actinomycetota</taxon>
        <taxon>Actinomycetes</taxon>
        <taxon>Kineosporiales</taxon>
        <taxon>Kineosporiaceae</taxon>
        <taxon>Quadrisphaera</taxon>
    </lineage>
</organism>
<dbReference type="PANTHER" id="PTHR22916">
    <property type="entry name" value="GLYCOSYLTRANSFERASE"/>
    <property type="match status" value="1"/>
</dbReference>
<protein>
    <submittedName>
        <fullName evidence="2">Glycosyltransferase involved in cell wall biosynthesis</fullName>
    </submittedName>
</protein>
<keyword evidence="2" id="KW-0808">Transferase</keyword>
<reference evidence="2 3" key="1">
    <citation type="submission" date="2018-03" db="EMBL/GenBank/DDBJ databases">
        <title>Genomic Encyclopedia of Archaeal and Bacterial Type Strains, Phase II (KMG-II): from individual species to whole genera.</title>
        <authorList>
            <person name="Goeker M."/>
        </authorList>
    </citation>
    <scope>NUCLEOTIDE SEQUENCE [LARGE SCALE GENOMIC DNA]</scope>
    <source>
        <strain evidence="2 3">DSM 44889</strain>
    </source>
</reference>
<dbReference type="AlphaFoldDB" id="A0A316A4J7"/>
<sequence length="619" mass="67082">MLLVIGQGAEDAEDELGALIAAATATTMIGFDPVAARTTTSMRRPRHVVTWLVAEYQPDMIVVIDDHPGSGSVTLPTSHDAVHVTRQVALAVLSCIEKGNLEGPARPISEVGAARTDDSDTSNAAAVLLRWHRNAPMPRPQVTDRSPRVTMLVCVYNQEPYLHATLQSALADTYDDYEVLVLDDGSTDASPSIIQQYSGNPRLVSVRQENLGGTGRMDLVINRGLRAARGELIAMMGGDDVSLPHRLTAQVAAFDEDPGLGVCHGGGYFIDASGERQGSFSLSVPYDELSFLRDMQRVNLVSHPSVMHSRASLETVGWYEEGVACDYHWWLKAGGRIRFRYLPQRLVEYRIHDRSLSTTAEGMARCGLEARRHRRLVAERRDLDDYFPELRGRTESGLWHDAALELGNRLISADPVLAAHFYQLGAEARQSHRASYNLAVAHHLAGERDDAIAAAALAAAGSTRGASLHDALRRGAVADVDLFAPDSDFSQELGAARAGLGTDKRMWDGSFVSVASAYVALPYGQDAQNRQALQAWSRHTTATSPVRWVYPDLGHGFEAVLARLADAASDVVDLSAAGEIAIETVEDFCLLPPDPGRPTGTLVRSGDVASFTGWMTARA</sequence>
<dbReference type="GO" id="GO:0016758">
    <property type="term" value="F:hexosyltransferase activity"/>
    <property type="evidence" value="ECO:0007669"/>
    <property type="project" value="UniProtKB-ARBA"/>
</dbReference>
<feature type="domain" description="Glycosyltransferase 2-like" evidence="1">
    <location>
        <begin position="152"/>
        <end position="299"/>
    </location>
</feature>
<dbReference type="Gene3D" id="3.90.550.10">
    <property type="entry name" value="Spore Coat Polysaccharide Biosynthesis Protein SpsA, Chain A"/>
    <property type="match status" value="1"/>
</dbReference>
<proteinExistence type="predicted"/>
<dbReference type="EMBL" id="QGDQ01000019">
    <property type="protein sequence ID" value="PWJ52605.1"/>
    <property type="molecule type" value="Genomic_DNA"/>
</dbReference>